<dbReference type="EMBL" id="ACQA01000004">
    <property type="protein sequence ID" value="EEQ92722.1"/>
    <property type="molecule type" value="Genomic_DNA"/>
</dbReference>
<evidence type="ECO:0000256" key="1">
    <source>
        <dbReference type="SAM" id="Phobius"/>
    </source>
</evidence>
<keyword evidence="1" id="KW-0812">Transmembrane</keyword>
<protein>
    <submittedName>
        <fullName evidence="2">Uncharacterized protein</fullName>
    </submittedName>
</protein>
<keyword evidence="2" id="KW-0614">Plasmid</keyword>
<reference evidence="2 3" key="1">
    <citation type="submission" date="2009-05" db="EMBL/GenBank/DDBJ databases">
        <authorList>
            <person name="Setubal J.C."/>
            <person name="Boyle S."/>
            <person name="Crasta O.R."/>
            <person name="Gillespie J.J."/>
            <person name="Kenyon R.W."/>
            <person name="Lu J."/>
            <person name="Mane S."/>
            <person name="Nagrani S."/>
            <person name="Shallom J.M."/>
            <person name="Shallom S."/>
            <person name="Shukla M."/>
            <person name="Snyder E.E."/>
            <person name="Sobral B.W."/>
            <person name="Wattam A.R."/>
            <person name="Will R."/>
            <person name="Williams K."/>
            <person name="Yoo H."/>
            <person name="Munk C."/>
            <person name="Tapia R."/>
            <person name="Green L."/>
            <person name="Rogers Y."/>
            <person name="Detter J.C."/>
            <person name="Bruce D."/>
            <person name="Brettin T.S."/>
            <person name="Tsolis R."/>
        </authorList>
    </citation>
    <scope>NUCLEOTIDE SEQUENCE [LARGE SCALE GENOMIC DNA]</scope>
    <source>
        <strain evidence="2 3">LMG 3301</strain>
        <plasmid evidence="2">unnamed</plasmid>
    </source>
</reference>
<geneLocation type="plasmid" evidence="2">
    <name>unnamed</name>
</geneLocation>
<organism evidence="2 3">
    <name type="scientific">Brucella intermedia LMG 3301</name>
    <dbReference type="NCBI Taxonomy" id="641118"/>
    <lineage>
        <taxon>Bacteria</taxon>
        <taxon>Pseudomonadati</taxon>
        <taxon>Pseudomonadota</taxon>
        <taxon>Alphaproteobacteria</taxon>
        <taxon>Hyphomicrobiales</taxon>
        <taxon>Brucellaceae</taxon>
        <taxon>Brucella/Ochrobactrum group</taxon>
        <taxon>Brucella</taxon>
    </lineage>
</organism>
<keyword evidence="1" id="KW-1133">Transmembrane helix</keyword>
<feature type="transmembrane region" description="Helical" evidence="1">
    <location>
        <begin position="59"/>
        <end position="77"/>
    </location>
</feature>
<proteinExistence type="predicted"/>
<comment type="caution">
    <text evidence="2">The sequence shown here is derived from an EMBL/GenBank/DDBJ whole genome shotgun (WGS) entry which is preliminary data.</text>
</comment>
<feature type="transmembrane region" description="Helical" evidence="1">
    <location>
        <begin position="28"/>
        <end position="47"/>
    </location>
</feature>
<dbReference type="AlphaFoldDB" id="C4WRC9"/>
<keyword evidence="1" id="KW-0472">Membrane</keyword>
<evidence type="ECO:0000313" key="2">
    <source>
        <dbReference type="EMBL" id="EEQ92722.1"/>
    </source>
</evidence>
<dbReference type="HOGENOM" id="CLU_2586263_0_0_5"/>
<evidence type="ECO:0000313" key="3">
    <source>
        <dbReference type="Proteomes" id="UP000004386"/>
    </source>
</evidence>
<accession>C4WRC9</accession>
<name>C4WRC9_9HYPH</name>
<dbReference type="Proteomes" id="UP000004386">
    <property type="component" value="Unassembled WGS sequence"/>
</dbReference>
<sequence length="80" mass="8381">MRNLLAMFFAGVFFLAAAALICFLGREIAWYCVAIALIAGGFSQFALQDAARVSQLASLYAAYLAMGSLIAGLIAATQGL</sequence>
<gene>
    <name evidence="2" type="ORF">OINT_3000006</name>
</gene>